<dbReference type="Proteomes" id="UP001157961">
    <property type="component" value="Unassembled WGS sequence"/>
</dbReference>
<dbReference type="InterPro" id="IPR002577">
    <property type="entry name" value="HTH_HxlR"/>
</dbReference>
<proteinExistence type="predicted"/>
<dbReference type="InterPro" id="IPR036390">
    <property type="entry name" value="WH_DNA-bd_sf"/>
</dbReference>
<reference evidence="2 3" key="1">
    <citation type="submission" date="2017-05" db="EMBL/GenBank/DDBJ databases">
        <authorList>
            <person name="Varghese N."/>
            <person name="Submissions S."/>
        </authorList>
    </citation>
    <scope>NUCLEOTIDE SEQUENCE [LARGE SCALE GENOMIC DNA]</scope>
    <source>
        <strain evidence="2 3">DSM 29734</strain>
    </source>
</reference>
<evidence type="ECO:0000313" key="2">
    <source>
        <dbReference type="EMBL" id="SMP26694.1"/>
    </source>
</evidence>
<name>A0ABY1P527_9RHOB</name>
<dbReference type="SUPFAM" id="SSF46785">
    <property type="entry name" value="Winged helix' DNA-binding domain"/>
    <property type="match status" value="2"/>
</dbReference>
<dbReference type="Gene3D" id="1.10.10.10">
    <property type="entry name" value="Winged helix-like DNA-binding domain superfamily/Winged helix DNA-binding domain"/>
    <property type="match status" value="2"/>
</dbReference>
<protein>
    <submittedName>
        <fullName evidence="2">Transcriptional regulator, HxlR family</fullName>
    </submittedName>
</protein>
<dbReference type="EMBL" id="FXTY01000005">
    <property type="protein sequence ID" value="SMP26694.1"/>
    <property type="molecule type" value="Genomic_DNA"/>
</dbReference>
<feature type="domain" description="HTH hxlR-type" evidence="1">
    <location>
        <begin position="99"/>
        <end position="173"/>
    </location>
</feature>
<accession>A0ABY1P527</accession>
<evidence type="ECO:0000313" key="3">
    <source>
        <dbReference type="Proteomes" id="UP001157961"/>
    </source>
</evidence>
<organism evidence="2 3">
    <name type="scientific">Shimia sagamensis</name>
    <dbReference type="NCBI Taxonomy" id="1566352"/>
    <lineage>
        <taxon>Bacteria</taxon>
        <taxon>Pseudomonadati</taxon>
        <taxon>Pseudomonadota</taxon>
        <taxon>Alphaproteobacteria</taxon>
        <taxon>Rhodobacterales</taxon>
        <taxon>Roseobacteraceae</taxon>
    </lineage>
</organism>
<gene>
    <name evidence="2" type="ORF">SAMN06265373_105302</name>
</gene>
<keyword evidence="3" id="KW-1185">Reference proteome</keyword>
<sequence>MDIKLLVKITSRAWALDILAQMHRGVPGRQATLIAATGAGRTAFGASLAHLMELGVVMRNPGHGHPLRPEFVLTEQGVVAAAKADEILRAAEESDTKLLRKSWTVPVLALATRPQRFSGFKAGLGAITDRALSTSLQKLEAQDWVTREIDLSERAPFPTYQAVNAGARISQVIGLVGSGEAGTTDPKVFCARLRVS</sequence>
<dbReference type="InterPro" id="IPR036388">
    <property type="entry name" value="WH-like_DNA-bd_sf"/>
</dbReference>
<dbReference type="Pfam" id="PF01638">
    <property type="entry name" value="HxlR"/>
    <property type="match status" value="1"/>
</dbReference>
<evidence type="ECO:0000259" key="1">
    <source>
        <dbReference type="Pfam" id="PF01638"/>
    </source>
</evidence>
<comment type="caution">
    <text evidence="2">The sequence shown here is derived from an EMBL/GenBank/DDBJ whole genome shotgun (WGS) entry which is preliminary data.</text>
</comment>